<dbReference type="EMBL" id="HBGN01013445">
    <property type="protein sequence ID" value="CAD9325402.1"/>
    <property type="molecule type" value="Transcribed_RNA"/>
</dbReference>
<accession>A0A6S8QSW0</accession>
<proteinExistence type="predicted"/>
<evidence type="ECO:0000313" key="3">
    <source>
        <dbReference type="EMBL" id="CAD9325402.1"/>
    </source>
</evidence>
<reference evidence="3" key="1">
    <citation type="submission" date="2021-01" db="EMBL/GenBank/DDBJ databases">
        <authorList>
            <person name="Corre E."/>
            <person name="Pelletier E."/>
            <person name="Niang G."/>
            <person name="Scheremetjew M."/>
            <person name="Finn R."/>
            <person name="Kale V."/>
            <person name="Holt S."/>
            <person name="Cochrane G."/>
            <person name="Meng A."/>
            <person name="Brown T."/>
            <person name="Cohen L."/>
        </authorList>
    </citation>
    <scope>NUCLEOTIDE SEQUENCE</scope>
    <source>
        <strain evidence="3">Pop2</strain>
    </source>
</reference>
<dbReference type="InterPro" id="IPR018490">
    <property type="entry name" value="cNMP-bd_dom_sf"/>
</dbReference>
<dbReference type="PROSITE" id="PS50042">
    <property type="entry name" value="CNMP_BINDING_3"/>
    <property type="match status" value="1"/>
</dbReference>
<evidence type="ECO:0000256" key="1">
    <source>
        <dbReference type="SAM" id="MobiDB-lite"/>
    </source>
</evidence>
<gene>
    <name evidence="3" type="ORF">DBRI1063_LOCUS8605</name>
</gene>
<organism evidence="3">
    <name type="scientific">Ditylum brightwellii</name>
    <dbReference type="NCBI Taxonomy" id="49249"/>
    <lineage>
        <taxon>Eukaryota</taxon>
        <taxon>Sar</taxon>
        <taxon>Stramenopiles</taxon>
        <taxon>Ochrophyta</taxon>
        <taxon>Bacillariophyta</taxon>
        <taxon>Mediophyceae</taxon>
        <taxon>Lithodesmiophycidae</taxon>
        <taxon>Lithodesmiales</taxon>
        <taxon>Lithodesmiaceae</taxon>
        <taxon>Ditylum</taxon>
    </lineage>
</organism>
<protein>
    <recommendedName>
        <fullName evidence="2">Cyclic nucleotide-binding domain-containing protein</fullName>
    </recommendedName>
</protein>
<dbReference type="InterPro" id="IPR014710">
    <property type="entry name" value="RmlC-like_jellyroll"/>
</dbReference>
<dbReference type="InterPro" id="IPR000595">
    <property type="entry name" value="cNMP-bd_dom"/>
</dbReference>
<name>A0A6S8QSW0_9STRA</name>
<feature type="region of interest" description="Disordered" evidence="1">
    <location>
        <begin position="54"/>
        <end position="102"/>
    </location>
</feature>
<dbReference type="SUPFAM" id="SSF51206">
    <property type="entry name" value="cAMP-binding domain-like"/>
    <property type="match status" value="1"/>
</dbReference>
<dbReference type="Pfam" id="PF04831">
    <property type="entry name" value="POPDC1-3"/>
    <property type="match status" value="1"/>
</dbReference>
<feature type="compositionally biased region" description="Low complexity" evidence="1">
    <location>
        <begin position="65"/>
        <end position="79"/>
    </location>
</feature>
<dbReference type="Gene3D" id="2.60.120.10">
    <property type="entry name" value="Jelly Rolls"/>
    <property type="match status" value="1"/>
</dbReference>
<dbReference type="AlphaFoldDB" id="A0A6S8QSW0"/>
<evidence type="ECO:0000259" key="2">
    <source>
        <dbReference type="PROSITE" id="PS50042"/>
    </source>
</evidence>
<dbReference type="InterPro" id="IPR055272">
    <property type="entry name" value="POPDC1-3_dom"/>
</dbReference>
<feature type="domain" description="Cyclic nucleotide-binding" evidence="2">
    <location>
        <begin position="240"/>
        <end position="348"/>
    </location>
</feature>
<sequence length="471" mass="54387">MYSSFALKISVHSKRCLTSRSSLQISRQRFTTNADISTPRVPCLLSKRAIKPRRRPLESVRRPQSSYFRSESNTSSSSSARRKSTITPQHMARQESNASEPDVGEALRHLREALHAFLLKPRTVPLPRWISPRLYTVTFSECLGHSSFILVAVSYATDDFLMLRTIAVLGSTCMLFFTYFHPHGRILWLPFKWNCLFIAINAYRIGAVIVDRYAARALSDEMLKLREDHFFVMGVVDFAKLVRLAEVETFEPGDMIVGQGFMNRYIRVIVEGDAECFRDGVKTYTLERGNFVSEGGLHAGLMLPGALESCCTIAATQHQRGQGGKLRVLRWDRTKLMEFLKSDSHLRRALKAALSWDIVRKLKGQRRMLITGQVNDPVLWTEKRNVQNDNRYAAVVQNILSHPHHMELRRDELRRYRNIHHIDDEHHLWALNRCGWTLEEFERGQRLRRRDSDRGIESGDEWKISNIFGTN</sequence>